<name>A0A1G2CMB0_9BACT</name>
<gene>
    <name evidence="1" type="ORF">A2390_01275</name>
</gene>
<organism evidence="1 2">
    <name type="scientific">Candidatus Liptonbacteria bacterium RIFOXYB1_FULL_36_10</name>
    <dbReference type="NCBI Taxonomy" id="1798654"/>
    <lineage>
        <taxon>Bacteria</taxon>
        <taxon>Candidatus Liptoniibacteriota</taxon>
    </lineage>
</organism>
<dbReference type="AlphaFoldDB" id="A0A1G2CMB0"/>
<protein>
    <recommendedName>
        <fullName evidence="3">PD-(D/E)XK endonuclease-like domain-containing protein</fullName>
    </recommendedName>
</protein>
<proteinExistence type="predicted"/>
<dbReference type="InterPro" id="IPR011604">
    <property type="entry name" value="PDDEXK-like_dom_sf"/>
</dbReference>
<dbReference type="EMBL" id="MHLE01000029">
    <property type="protein sequence ID" value="OGZ02523.1"/>
    <property type="molecule type" value="Genomic_DNA"/>
</dbReference>
<dbReference type="Proteomes" id="UP000178599">
    <property type="component" value="Unassembled WGS sequence"/>
</dbReference>
<accession>A0A1G2CMB0</accession>
<comment type="caution">
    <text evidence="1">The sequence shown here is derived from an EMBL/GenBank/DDBJ whole genome shotgun (WGS) entry which is preliminary data.</text>
</comment>
<evidence type="ECO:0000313" key="1">
    <source>
        <dbReference type="EMBL" id="OGZ02523.1"/>
    </source>
</evidence>
<evidence type="ECO:0008006" key="3">
    <source>
        <dbReference type="Google" id="ProtNLM"/>
    </source>
</evidence>
<reference evidence="1 2" key="1">
    <citation type="journal article" date="2016" name="Nat. Commun.">
        <title>Thousands of microbial genomes shed light on interconnected biogeochemical processes in an aquifer system.</title>
        <authorList>
            <person name="Anantharaman K."/>
            <person name="Brown C.T."/>
            <person name="Hug L.A."/>
            <person name="Sharon I."/>
            <person name="Castelle C.J."/>
            <person name="Probst A.J."/>
            <person name="Thomas B.C."/>
            <person name="Singh A."/>
            <person name="Wilkins M.J."/>
            <person name="Karaoz U."/>
            <person name="Brodie E.L."/>
            <person name="Williams K.H."/>
            <person name="Hubbard S.S."/>
            <person name="Banfield J.F."/>
        </authorList>
    </citation>
    <scope>NUCLEOTIDE SEQUENCE [LARGE SCALE GENOMIC DNA]</scope>
</reference>
<sequence length="254" mass="29483">MFYHSENEFKESCGYVIDDTWYPRVTKIVDIKSKPSLYQFYSSVGFTNGNKIKEQSASEGTLVHEYVEKILLGENPTPPLVIKPAIDAFSRFFERSNIEAYPDLIEKRTVHYDFRYAGTVDALVSMNGRFGVLDIKTSKAIYRDYNLQTSAYFDALKSQFQNLEVRWILRIDQESRCQNCGALLRKKGGREKISRPFPDNGVCPADKHVWNDTQGVVELKELPSPHYEDFEAFLGAKKLWEWENSFWLKKIGYL</sequence>
<evidence type="ECO:0000313" key="2">
    <source>
        <dbReference type="Proteomes" id="UP000178599"/>
    </source>
</evidence>
<dbReference type="Gene3D" id="3.90.320.10">
    <property type="match status" value="1"/>
</dbReference>